<dbReference type="GO" id="GO:0005615">
    <property type="term" value="C:extracellular space"/>
    <property type="evidence" value="ECO:0007669"/>
    <property type="project" value="TreeGrafter"/>
</dbReference>
<reference evidence="3 4" key="1">
    <citation type="submission" date="2019-03" db="EMBL/GenBank/DDBJ databases">
        <title>Algoriphagus aquimaris sp. nov., isolated form marine sediment in Pohang, Korea.</title>
        <authorList>
            <person name="Kim J."/>
            <person name="Yoon S.-H."/>
            <person name="Lee S.-S."/>
        </authorList>
    </citation>
    <scope>NUCLEOTIDE SEQUENCE [LARGE SCALE GENOMIC DNA]</scope>
    <source>
        <strain evidence="3 4">F21</strain>
    </source>
</reference>
<dbReference type="InterPro" id="IPR014782">
    <property type="entry name" value="Peptidase_M1_dom"/>
</dbReference>
<feature type="transmembrane region" description="Helical" evidence="1">
    <location>
        <begin position="147"/>
        <end position="168"/>
    </location>
</feature>
<keyword evidence="1" id="KW-0812">Transmembrane</keyword>
<feature type="transmembrane region" description="Helical" evidence="1">
    <location>
        <begin position="523"/>
        <end position="545"/>
    </location>
</feature>
<feature type="transmembrane region" description="Helical" evidence="1">
    <location>
        <begin position="251"/>
        <end position="268"/>
    </location>
</feature>
<dbReference type="AlphaFoldDB" id="A0A4R5V7Q4"/>
<dbReference type="GO" id="GO:0005737">
    <property type="term" value="C:cytoplasm"/>
    <property type="evidence" value="ECO:0007669"/>
    <property type="project" value="TreeGrafter"/>
</dbReference>
<protein>
    <recommendedName>
        <fullName evidence="2">Peptidase M1 membrane alanine aminopeptidase domain-containing protein</fullName>
    </recommendedName>
</protein>
<feature type="transmembrane region" description="Helical" evidence="1">
    <location>
        <begin position="479"/>
        <end position="503"/>
    </location>
</feature>
<name>A0A4R5V7Q4_9BACT</name>
<evidence type="ECO:0000313" key="4">
    <source>
        <dbReference type="Proteomes" id="UP000295438"/>
    </source>
</evidence>
<evidence type="ECO:0000313" key="3">
    <source>
        <dbReference type="EMBL" id="TDK47974.1"/>
    </source>
</evidence>
<dbReference type="Gene3D" id="1.10.390.10">
    <property type="entry name" value="Neutral Protease Domain 2"/>
    <property type="match status" value="1"/>
</dbReference>
<dbReference type="GO" id="GO:0008270">
    <property type="term" value="F:zinc ion binding"/>
    <property type="evidence" value="ECO:0007669"/>
    <property type="project" value="InterPro"/>
</dbReference>
<feature type="transmembrane region" description="Helical" evidence="1">
    <location>
        <begin position="406"/>
        <end position="433"/>
    </location>
</feature>
<feature type="transmembrane region" description="Helical" evidence="1">
    <location>
        <begin position="12"/>
        <end position="33"/>
    </location>
</feature>
<accession>A0A4R5V7Q4</accession>
<evidence type="ECO:0000256" key="1">
    <source>
        <dbReference type="SAM" id="Phobius"/>
    </source>
</evidence>
<dbReference type="PANTHER" id="PTHR11533">
    <property type="entry name" value="PROTEASE M1 ZINC METALLOPROTEASE"/>
    <property type="match status" value="1"/>
</dbReference>
<comment type="caution">
    <text evidence="3">The sequence shown here is derived from an EMBL/GenBank/DDBJ whole genome shotgun (WGS) entry which is preliminary data.</text>
</comment>
<feature type="transmembrane region" description="Helical" evidence="1">
    <location>
        <begin position="445"/>
        <end position="467"/>
    </location>
</feature>
<dbReference type="GO" id="GO:0042277">
    <property type="term" value="F:peptide binding"/>
    <property type="evidence" value="ECO:0007669"/>
    <property type="project" value="TreeGrafter"/>
</dbReference>
<feature type="domain" description="Peptidase M1 membrane alanine aminopeptidase" evidence="2">
    <location>
        <begin position="853"/>
        <end position="1031"/>
    </location>
</feature>
<dbReference type="InterPro" id="IPR050344">
    <property type="entry name" value="Peptidase_M1_aminopeptidases"/>
</dbReference>
<keyword evidence="4" id="KW-1185">Reference proteome</keyword>
<keyword evidence="1" id="KW-1133">Transmembrane helix</keyword>
<dbReference type="Proteomes" id="UP000295438">
    <property type="component" value="Unassembled WGS sequence"/>
</dbReference>
<proteinExistence type="predicted"/>
<sequence>MKQFFHLMRFELLIQLKSWTAPLFATVYFGFAFMMGGQGSPSSEAIYNSEFELFFKMGLLSLGAVFSIMFFAVKATQRDAHSHMEALIYATPISKMKFFLSRFFGAWLVSLIVILPAIIGFQLGLYFSDLDPSRIAEFQPYPSLSVAFKLLIPTITTLTTLLFIIGLLTKNQLATYAMAVGIYAAYFICSIFLNSPLMANAAPIASENLAWAALADPFGLSAFFHQTNLWTNFDKNQLGIEFSGLFAWNRIIWLIFSAALLTTAYRRFSFRNSKERPKEKKREKLADSVAFSQKKIIPQTGSYKSVFSSQLRLSIHFILKSIPFWTILGAWLIIAGTEIYFRLFAGGSYEESYLPASQILLDRVQQPLLLFGIILLLFISGSLVWREKDSQIHELVNATPAPKGHIFLSLAVTQILVIFTMISLTILVCLAFQLIENPWNEHSWAIFSLFLSPGFNLIFFSISFLLIQRISLHKYLGMGLSAISFGVFAGPLSSTVGLSHPLFLIGSTPFLTYSELAGFDSHAGSFLILSMLWGILAIALSFWLYSMWDKSISSRLQTMLRIPSVRWATVISILFLGLWTGIYLKTEKEGSFPSKSQVMDQRALYEKEFKVFEDAPVLAYADLDLEVEMFPSKGNYKAKVKGKLFNPFDKPITELLIHEKEKLNDFQLEKVADYGYQEDLGLFHITFSEEILPGDSLNFSLEVKPEKSILGTRKAIVQNGSYLNFRDFAPFFGYSESMEITDFSERKKRGLAPKLSEELDNSHSGITEKNLFKVPFEAIIKTEKTQTAITSGKLINEKIEGDQRVFHFKSTKAILPTVAFFSGIYQKDSIQSEGVQLEVYSLKNHKNIHAKTLQVMQEALEYFNQNFGEYPFDHLKLVEIPGFWGFGGYAHPGVISMTEDKYYLVKEGSPQFDLQTKRAVHEVAHQWFGHLLAPRNIPGATLLVEGLAKYAEVLLLEKMLGKSATWYLSDQANRTYFTGRAMASKPESSISKQDNQSYLAYGKSLSAFLAARELLGEEELNSIIRELVDKSLSEPKPVVDAELLIEKMKNQSSSEDQKLIEDWFEKVITYDIKIQNSQIEKFEEGLYQVTLDYEATKKERQSDGSELEISMDEEIEFAAFLTHPKGLQNDQEILLSQKVRVKSGKGQLKIRLDQFPEIISLDPWGTRTEQNREDNFFNIIGEKENN</sequence>
<feature type="transmembrane region" description="Helical" evidence="1">
    <location>
        <begin position="364"/>
        <end position="385"/>
    </location>
</feature>
<dbReference type="GO" id="GO:0070006">
    <property type="term" value="F:metalloaminopeptidase activity"/>
    <property type="evidence" value="ECO:0007669"/>
    <property type="project" value="TreeGrafter"/>
</dbReference>
<dbReference type="PANTHER" id="PTHR11533:SF174">
    <property type="entry name" value="PUROMYCIN-SENSITIVE AMINOPEPTIDASE-RELATED"/>
    <property type="match status" value="1"/>
</dbReference>
<organism evidence="3 4">
    <name type="scientific">Algoriphagus formosus</name>
    <dbReference type="NCBI Taxonomy" id="2007308"/>
    <lineage>
        <taxon>Bacteria</taxon>
        <taxon>Pseudomonadati</taxon>
        <taxon>Bacteroidota</taxon>
        <taxon>Cytophagia</taxon>
        <taxon>Cytophagales</taxon>
        <taxon>Cyclobacteriaceae</taxon>
        <taxon>Algoriphagus</taxon>
    </lineage>
</organism>
<dbReference type="RefSeq" id="WP_100630046.1">
    <property type="nucleotide sequence ID" value="NZ_SMUW01000028.1"/>
</dbReference>
<dbReference type="SUPFAM" id="SSF55486">
    <property type="entry name" value="Metalloproteases ('zincins'), catalytic domain"/>
    <property type="match status" value="1"/>
</dbReference>
<feature type="transmembrane region" description="Helical" evidence="1">
    <location>
        <begin position="565"/>
        <end position="584"/>
    </location>
</feature>
<keyword evidence="1" id="KW-0472">Membrane</keyword>
<evidence type="ECO:0000259" key="2">
    <source>
        <dbReference type="Pfam" id="PF01433"/>
    </source>
</evidence>
<dbReference type="Pfam" id="PF01433">
    <property type="entry name" value="Peptidase_M1"/>
    <property type="match status" value="1"/>
</dbReference>
<dbReference type="EMBL" id="SMUW01000028">
    <property type="protein sequence ID" value="TDK47974.1"/>
    <property type="molecule type" value="Genomic_DNA"/>
</dbReference>
<dbReference type="GO" id="GO:0043171">
    <property type="term" value="P:peptide catabolic process"/>
    <property type="evidence" value="ECO:0007669"/>
    <property type="project" value="TreeGrafter"/>
</dbReference>
<feature type="transmembrane region" description="Helical" evidence="1">
    <location>
        <begin position="53"/>
        <end position="73"/>
    </location>
</feature>
<dbReference type="InterPro" id="IPR027268">
    <property type="entry name" value="Peptidase_M4/M1_CTD_sf"/>
</dbReference>
<gene>
    <name evidence="3" type="ORF">E1898_04680</name>
</gene>
<feature type="transmembrane region" description="Helical" evidence="1">
    <location>
        <begin position="175"/>
        <end position="193"/>
    </location>
</feature>
<feature type="transmembrane region" description="Helical" evidence="1">
    <location>
        <begin position="322"/>
        <end position="344"/>
    </location>
</feature>
<feature type="transmembrane region" description="Helical" evidence="1">
    <location>
        <begin position="104"/>
        <end position="127"/>
    </location>
</feature>
<dbReference type="GO" id="GO:0016020">
    <property type="term" value="C:membrane"/>
    <property type="evidence" value="ECO:0007669"/>
    <property type="project" value="TreeGrafter"/>
</dbReference>